<reference evidence="2" key="1">
    <citation type="journal article" date="2019" name="PLoS Negl. Trop. Dis.">
        <title>Revisiting the worldwide diversity of Leptospira species in the environment.</title>
        <authorList>
            <person name="Vincent A.T."/>
            <person name="Schiettekatte O."/>
            <person name="Bourhy P."/>
            <person name="Veyrier F.J."/>
            <person name="Picardeau M."/>
        </authorList>
    </citation>
    <scope>NUCLEOTIDE SEQUENCE [LARGE SCALE GENOMIC DNA]</scope>
    <source>
        <strain evidence="2">SSS9</strain>
    </source>
</reference>
<protein>
    <submittedName>
        <fullName evidence="2">Uncharacterized protein</fullName>
    </submittedName>
</protein>
<keyword evidence="1" id="KW-0472">Membrane</keyword>
<proteinExistence type="predicted"/>
<gene>
    <name evidence="2" type="ORF">EHO59_06220</name>
</gene>
<accession>A0A4R9G854</accession>
<keyword evidence="1" id="KW-0812">Transmembrane</keyword>
<dbReference type="Proteomes" id="UP000297453">
    <property type="component" value="Unassembled WGS sequence"/>
</dbReference>
<evidence type="ECO:0000313" key="2">
    <source>
        <dbReference type="EMBL" id="TGK07693.1"/>
    </source>
</evidence>
<keyword evidence="1" id="KW-1133">Transmembrane helix</keyword>
<feature type="transmembrane region" description="Helical" evidence="1">
    <location>
        <begin position="7"/>
        <end position="27"/>
    </location>
</feature>
<keyword evidence="3" id="KW-1185">Reference proteome</keyword>
<evidence type="ECO:0000313" key="3">
    <source>
        <dbReference type="Proteomes" id="UP000297453"/>
    </source>
</evidence>
<dbReference type="AlphaFoldDB" id="A0A4R9G854"/>
<dbReference type="RefSeq" id="WP_135585794.1">
    <property type="nucleotide sequence ID" value="NZ_RQEP01000005.1"/>
</dbReference>
<dbReference type="EMBL" id="RQEP01000005">
    <property type="protein sequence ID" value="TGK07693.1"/>
    <property type="molecule type" value="Genomic_DNA"/>
</dbReference>
<feature type="transmembrane region" description="Helical" evidence="1">
    <location>
        <begin position="33"/>
        <end position="50"/>
    </location>
</feature>
<comment type="caution">
    <text evidence="2">The sequence shown here is derived from an EMBL/GenBank/DDBJ whole genome shotgun (WGS) entry which is preliminary data.</text>
</comment>
<organism evidence="2 3">
    <name type="scientific">Leptospira semungkisensis</name>
    <dbReference type="NCBI Taxonomy" id="2484985"/>
    <lineage>
        <taxon>Bacteria</taxon>
        <taxon>Pseudomonadati</taxon>
        <taxon>Spirochaetota</taxon>
        <taxon>Spirochaetia</taxon>
        <taxon>Leptospirales</taxon>
        <taxon>Leptospiraceae</taxon>
        <taxon>Leptospira</taxon>
    </lineage>
</organism>
<feature type="transmembrane region" description="Helical" evidence="1">
    <location>
        <begin position="84"/>
        <end position="101"/>
    </location>
</feature>
<dbReference type="OrthoDB" id="330959at2"/>
<feature type="transmembrane region" description="Helical" evidence="1">
    <location>
        <begin position="127"/>
        <end position="151"/>
    </location>
</feature>
<name>A0A4R9G854_9LEPT</name>
<evidence type="ECO:0000256" key="1">
    <source>
        <dbReference type="SAM" id="Phobius"/>
    </source>
</evidence>
<sequence length="160" mass="18209">MKLKDYTLLRSILTAGMALFCLSLPLWEELDQTGLILSIVIGLAFAFFSYRMFKNLKNIREEEQAYVPPLDATVEEKITYYKKILYLSVVIFPLLSIIIILDLNSLESGSVESVRIWAPVAFMYEQFGYWAAILAAPILGILVISGLLRVIRLLRSENKV</sequence>